<dbReference type="Pfam" id="PF01094">
    <property type="entry name" value="ANF_receptor"/>
    <property type="match status" value="1"/>
</dbReference>
<dbReference type="InterPro" id="IPR000068">
    <property type="entry name" value="GPCR_3_Ca_sens_rcpt-rel"/>
</dbReference>
<dbReference type="InterPro" id="IPR001828">
    <property type="entry name" value="ANF_lig-bd_rcpt"/>
</dbReference>
<dbReference type="SUPFAM" id="SSF53822">
    <property type="entry name" value="Periplasmic binding protein-like I"/>
    <property type="match status" value="1"/>
</dbReference>
<evidence type="ECO:0000313" key="8">
    <source>
        <dbReference type="Ensembl" id="ENSEEEP00000063794.1"/>
    </source>
</evidence>
<dbReference type="Pfam" id="PF07562">
    <property type="entry name" value="NCD3G"/>
    <property type="match status" value="1"/>
</dbReference>
<reference evidence="8" key="2">
    <citation type="submission" date="2025-08" db="UniProtKB">
        <authorList>
            <consortium name="Ensembl"/>
        </authorList>
    </citation>
    <scope>IDENTIFICATION</scope>
</reference>
<dbReference type="InterPro" id="IPR038550">
    <property type="entry name" value="GPCR_3_9-Cys_sf"/>
</dbReference>
<dbReference type="Pfam" id="PF00003">
    <property type="entry name" value="7tm_3"/>
    <property type="match status" value="1"/>
</dbReference>
<keyword evidence="9" id="KW-1185">Reference proteome</keyword>
<evidence type="ECO:0000259" key="7">
    <source>
        <dbReference type="PROSITE" id="PS50259"/>
    </source>
</evidence>
<comment type="subcellular location">
    <subcellularLocation>
        <location evidence="1">Membrane</location>
        <topology evidence="1">Multi-pass membrane protein</topology>
    </subcellularLocation>
</comment>
<dbReference type="InterPro" id="IPR028082">
    <property type="entry name" value="Peripla_BP_I"/>
</dbReference>
<evidence type="ECO:0000256" key="3">
    <source>
        <dbReference type="ARBA" id="ARBA00022989"/>
    </source>
</evidence>
<gene>
    <name evidence="8" type="primary">LOC113589744</name>
</gene>
<keyword evidence="2 6" id="KW-0812">Transmembrane</keyword>
<evidence type="ECO:0000256" key="4">
    <source>
        <dbReference type="ARBA" id="ARBA00023136"/>
    </source>
</evidence>
<dbReference type="PROSITE" id="PS50259">
    <property type="entry name" value="G_PROTEIN_RECEP_F3_4"/>
    <property type="match status" value="1"/>
</dbReference>
<protein>
    <recommendedName>
        <fullName evidence="7">G-protein coupled receptors family 3 profile domain-containing protein</fullName>
    </recommendedName>
</protein>
<dbReference type="PANTHER" id="PTHR24061">
    <property type="entry name" value="CALCIUM-SENSING RECEPTOR-RELATED"/>
    <property type="match status" value="1"/>
</dbReference>
<feature type="transmembrane region" description="Helical" evidence="6">
    <location>
        <begin position="210"/>
        <end position="232"/>
    </location>
</feature>
<dbReference type="Proteomes" id="UP000314983">
    <property type="component" value="Chromosome 4"/>
</dbReference>
<evidence type="ECO:0000256" key="5">
    <source>
        <dbReference type="ARBA" id="ARBA00023180"/>
    </source>
</evidence>
<sequence length="257" mass="28566">MEQNLTGIQWVASEAWVTASVFTESKYYPLLGGTIGFGIRQGHIPGLQEYLMMVNPQKYPSNPLQHSAYMNTSNTRITYNVYKGVYAIAHSLHNLMSCRSFLTSDCCVFGKQVPVSVCSDSCTPGFRKAVRNGEPLCCFDCVPYCMACPDDYWSNVDGTACIPKVVEFLSHDAMGVILTVIAVVGACVTLSVFTVFLYHRNTPIVRINNSELSFFVLFSLTLCFLCALIFIGEPTSCQTVDCIYKVRYITPTPTVHF</sequence>
<dbReference type="Gene3D" id="2.10.50.30">
    <property type="entry name" value="GPCR, family 3, nine cysteines domain"/>
    <property type="match status" value="1"/>
</dbReference>
<evidence type="ECO:0000256" key="1">
    <source>
        <dbReference type="ARBA" id="ARBA00004141"/>
    </source>
</evidence>
<dbReference type="Gene3D" id="3.40.50.2300">
    <property type="match status" value="3"/>
</dbReference>
<evidence type="ECO:0000313" key="9">
    <source>
        <dbReference type="Proteomes" id="UP000314983"/>
    </source>
</evidence>
<accession>A0AAY5F4H6</accession>
<dbReference type="GeneTree" id="ENSGT01150000286997"/>
<proteinExistence type="predicted"/>
<reference evidence="8 9" key="1">
    <citation type="submission" date="2020-05" db="EMBL/GenBank/DDBJ databases">
        <title>Electrophorus electricus (electric eel) genome, fEleEle1, primary haplotype.</title>
        <authorList>
            <person name="Myers G."/>
            <person name="Meyer A."/>
            <person name="Fedrigo O."/>
            <person name="Formenti G."/>
            <person name="Rhie A."/>
            <person name="Tracey A."/>
            <person name="Sims Y."/>
            <person name="Jarvis E.D."/>
        </authorList>
    </citation>
    <scope>NUCLEOTIDE SEQUENCE [LARGE SCALE GENOMIC DNA]</scope>
</reference>
<reference evidence="8" key="3">
    <citation type="submission" date="2025-09" db="UniProtKB">
        <authorList>
            <consortium name="Ensembl"/>
        </authorList>
    </citation>
    <scope>IDENTIFICATION</scope>
</reference>
<dbReference type="PANTHER" id="PTHR24061:SF504">
    <property type="entry name" value="EXTRACELLULAR CALCIUM-SENSING RECEPTOR ISOFORM X2-RELATED"/>
    <property type="match status" value="1"/>
</dbReference>
<evidence type="ECO:0000256" key="6">
    <source>
        <dbReference type="SAM" id="Phobius"/>
    </source>
</evidence>
<keyword evidence="4 6" id="KW-0472">Membrane</keyword>
<dbReference type="Ensembl" id="ENSEEET00000053587.1">
    <property type="protein sequence ID" value="ENSEEEP00000063794.1"/>
    <property type="gene ID" value="ENSEEEG00000022017.2"/>
</dbReference>
<dbReference type="AlphaFoldDB" id="A0AAY5F4H6"/>
<dbReference type="InterPro" id="IPR011500">
    <property type="entry name" value="GPCR_3_9-Cys_dom"/>
</dbReference>
<name>A0AAY5F4H6_ELEEL</name>
<dbReference type="InterPro" id="IPR017978">
    <property type="entry name" value="GPCR_3_C"/>
</dbReference>
<feature type="transmembrane region" description="Helical" evidence="6">
    <location>
        <begin position="173"/>
        <end position="198"/>
    </location>
</feature>
<dbReference type="GO" id="GO:0005886">
    <property type="term" value="C:plasma membrane"/>
    <property type="evidence" value="ECO:0007669"/>
    <property type="project" value="TreeGrafter"/>
</dbReference>
<feature type="domain" description="G-protein coupled receptors family 3 profile" evidence="7">
    <location>
        <begin position="174"/>
        <end position="236"/>
    </location>
</feature>
<dbReference type="GO" id="GO:0004930">
    <property type="term" value="F:G protein-coupled receptor activity"/>
    <property type="evidence" value="ECO:0007669"/>
    <property type="project" value="InterPro"/>
</dbReference>
<evidence type="ECO:0000256" key="2">
    <source>
        <dbReference type="ARBA" id="ARBA00022692"/>
    </source>
</evidence>
<keyword evidence="5" id="KW-0325">Glycoprotein</keyword>
<keyword evidence="3 6" id="KW-1133">Transmembrane helix</keyword>
<organism evidence="8 9">
    <name type="scientific">Electrophorus electricus</name>
    <name type="common">Electric eel</name>
    <name type="synonym">Gymnotus electricus</name>
    <dbReference type="NCBI Taxonomy" id="8005"/>
    <lineage>
        <taxon>Eukaryota</taxon>
        <taxon>Metazoa</taxon>
        <taxon>Chordata</taxon>
        <taxon>Craniata</taxon>
        <taxon>Vertebrata</taxon>
        <taxon>Euteleostomi</taxon>
        <taxon>Actinopterygii</taxon>
        <taxon>Neopterygii</taxon>
        <taxon>Teleostei</taxon>
        <taxon>Ostariophysi</taxon>
        <taxon>Gymnotiformes</taxon>
        <taxon>Gymnotoidei</taxon>
        <taxon>Gymnotidae</taxon>
        <taxon>Electrophorus</taxon>
    </lineage>
</organism>